<keyword evidence="2" id="KW-0732">Signal</keyword>
<feature type="domain" description="Thioredoxin" evidence="3">
    <location>
        <begin position="47"/>
        <end position="238"/>
    </location>
</feature>
<dbReference type="SUPFAM" id="SSF52833">
    <property type="entry name" value="Thioredoxin-like"/>
    <property type="match status" value="1"/>
</dbReference>
<feature type="signal peptide" evidence="2">
    <location>
        <begin position="1"/>
        <end position="19"/>
    </location>
</feature>
<evidence type="ECO:0000313" key="7">
    <source>
        <dbReference type="Proteomes" id="UP000318370"/>
    </source>
</evidence>
<evidence type="ECO:0000256" key="1">
    <source>
        <dbReference type="ARBA" id="ARBA00023284"/>
    </source>
</evidence>
<dbReference type="Proteomes" id="UP000317652">
    <property type="component" value="Unassembled WGS sequence"/>
</dbReference>
<dbReference type="CDD" id="cd03023">
    <property type="entry name" value="DsbA_Com1_like"/>
    <property type="match status" value="1"/>
</dbReference>
<reference evidence="6 7" key="1">
    <citation type="submission" date="2019-07" db="EMBL/GenBank/DDBJ databases">
        <authorList>
            <person name="Brisse S."/>
            <person name="Rodrigues C."/>
            <person name="Thorpe H."/>
        </authorList>
    </citation>
    <scope>NUCLEOTIDE SEQUENCE [LARGE SCALE GENOMIC DNA]</scope>
    <source>
        <strain evidence="5">SB6408</strain>
        <strain evidence="4">SB6411</strain>
    </source>
</reference>
<evidence type="ECO:0000256" key="2">
    <source>
        <dbReference type="SAM" id="SignalP"/>
    </source>
</evidence>
<dbReference type="PANTHER" id="PTHR35272">
    <property type="entry name" value="THIOL:DISULFIDE INTERCHANGE PROTEIN DSBC-RELATED"/>
    <property type="match status" value="1"/>
</dbReference>
<keyword evidence="6" id="KW-1185">Reference proteome</keyword>
<dbReference type="InterPro" id="IPR041205">
    <property type="entry name" value="ScsC_N"/>
</dbReference>
<dbReference type="PROSITE" id="PS51352">
    <property type="entry name" value="THIOREDOXIN_2"/>
    <property type="match status" value="1"/>
</dbReference>
<dbReference type="EMBL" id="CABGHF010000045">
    <property type="protein sequence ID" value="VUT04309.1"/>
    <property type="molecule type" value="Genomic_DNA"/>
</dbReference>
<proteinExistence type="predicted"/>
<dbReference type="AlphaFoldDB" id="A0A564GQD4"/>
<dbReference type="InterPro" id="IPR012336">
    <property type="entry name" value="Thioredoxin-like_fold"/>
</dbReference>
<dbReference type="InterPro" id="IPR036249">
    <property type="entry name" value="Thioredoxin-like_sf"/>
</dbReference>
<dbReference type="InterPro" id="IPR013766">
    <property type="entry name" value="Thioredoxin_domain"/>
</dbReference>
<dbReference type="Pfam" id="PF18312">
    <property type="entry name" value="ScsC_N"/>
    <property type="match status" value="1"/>
</dbReference>
<protein>
    <submittedName>
        <fullName evidence="5">Disulfide bond formation protein D</fullName>
    </submittedName>
</protein>
<dbReference type="InterPro" id="IPR051470">
    <property type="entry name" value="Thiol:disulfide_interchange"/>
</dbReference>
<dbReference type="GO" id="GO:0015036">
    <property type="term" value="F:disulfide oxidoreductase activity"/>
    <property type="evidence" value="ECO:0007669"/>
    <property type="project" value="UniProtKB-ARBA"/>
</dbReference>
<dbReference type="Proteomes" id="UP000318370">
    <property type="component" value="Unassembled WGS sequence"/>
</dbReference>
<evidence type="ECO:0000313" key="6">
    <source>
        <dbReference type="Proteomes" id="UP000317652"/>
    </source>
</evidence>
<dbReference type="PANTHER" id="PTHR35272:SF3">
    <property type="entry name" value="THIOL:DISULFIDE INTERCHANGE PROTEIN DSBC"/>
    <property type="match status" value="1"/>
</dbReference>
<dbReference type="Gene3D" id="3.40.30.10">
    <property type="entry name" value="Glutaredoxin"/>
    <property type="match status" value="1"/>
</dbReference>
<gene>
    <name evidence="5" type="primary">bdbD</name>
    <name evidence="5" type="ORF">SB6408_02177</name>
    <name evidence="4" type="ORF">SB6411_00040</name>
</gene>
<evidence type="ECO:0000313" key="4">
    <source>
        <dbReference type="EMBL" id="VUS21988.1"/>
    </source>
</evidence>
<organism evidence="5 7">
    <name type="scientific">Klebsiella spallanzanii</name>
    <dbReference type="NCBI Taxonomy" id="2587528"/>
    <lineage>
        <taxon>Bacteria</taxon>
        <taxon>Pseudomonadati</taxon>
        <taxon>Pseudomonadota</taxon>
        <taxon>Gammaproteobacteria</taxon>
        <taxon>Enterobacterales</taxon>
        <taxon>Enterobacteriaceae</taxon>
        <taxon>Klebsiella/Raoultella group</taxon>
        <taxon>Klebsiella</taxon>
    </lineage>
</organism>
<dbReference type="PROSITE" id="PS00194">
    <property type="entry name" value="THIOREDOXIN_1"/>
    <property type="match status" value="1"/>
</dbReference>
<name>A0A564GQD4_9ENTR</name>
<evidence type="ECO:0000313" key="5">
    <source>
        <dbReference type="EMBL" id="VUT04309.1"/>
    </source>
</evidence>
<accession>A0A564GQD4</accession>
<dbReference type="RefSeq" id="WP_139541103.1">
    <property type="nucleotide sequence ID" value="NZ_CABEJC010000039.1"/>
</dbReference>
<keyword evidence="1" id="KW-0676">Redox-active center</keyword>
<evidence type="ECO:0000259" key="3">
    <source>
        <dbReference type="PROSITE" id="PS51352"/>
    </source>
</evidence>
<dbReference type="Pfam" id="PF13462">
    <property type="entry name" value="Thioredoxin_4"/>
    <property type="match status" value="1"/>
</dbReference>
<dbReference type="InterPro" id="IPR017937">
    <property type="entry name" value="Thioredoxin_CS"/>
</dbReference>
<feature type="chain" id="PRO_5021815162" evidence="2">
    <location>
        <begin position="20"/>
        <end position="240"/>
    </location>
</feature>
<sequence>MKKTLLTLILLSASLQASASSPLTPAQEARVQELVKETLLSHPEILVAAADKLDRQNAEAGQEQLKHVISQYNDFIFHDPNSPRIGAQNPKLTLVVFTDYNCPYCKKFDPYLEKIVEKYPEVAVIFKFLPWRSESSVTSARDALTLWRTHPQQFMKFNHILMAKKGYHDTASIEEAKKKAGVIVDTPDEQSLETIKKSFSVAEKLGIQGTPATLIGDDMLSGWIPYEQFDAMVSDALKKQ</sequence>
<dbReference type="EMBL" id="CABGGS010000001">
    <property type="protein sequence ID" value="VUS21988.1"/>
    <property type="molecule type" value="Genomic_DNA"/>
</dbReference>